<keyword evidence="9 18" id="KW-0963">Cytoplasm</keyword>
<evidence type="ECO:0000256" key="17">
    <source>
        <dbReference type="ARBA" id="ARBA00023285"/>
    </source>
</evidence>
<dbReference type="SUPFAM" id="SSF56796">
    <property type="entry name" value="Dehydroquinate synthase-like"/>
    <property type="match status" value="1"/>
</dbReference>
<dbReference type="EMBL" id="SLXV01000013">
    <property type="protein sequence ID" value="TCP69083.1"/>
    <property type="molecule type" value="Genomic_DNA"/>
</dbReference>
<dbReference type="NCBIfam" id="TIGR01357">
    <property type="entry name" value="aroB"/>
    <property type="match status" value="1"/>
</dbReference>
<feature type="binding site" evidence="18">
    <location>
        <begin position="132"/>
        <end position="133"/>
    </location>
    <ligand>
        <name>NAD(+)</name>
        <dbReference type="ChEBI" id="CHEBI:57540"/>
    </ligand>
</feature>
<comment type="cofactor">
    <cofactor evidence="18">
        <name>Co(2+)</name>
        <dbReference type="ChEBI" id="CHEBI:48828"/>
    </cofactor>
    <cofactor evidence="18">
        <name>Zn(2+)</name>
        <dbReference type="ChEBI" id="CHEBI:29105"/>
    </cofactor>
    <text evidence="18">Binds 1 divalent metal cation per subunit. Can use either Co(2+) or Zn(2+).</text>
</comment>
<evidence type="ECO:0000313" key="21">
    <source>
        <dbReference type="EMBL" id="TCP69083.1"/>
    </source>
</evidence>
<evidence type="ECO:0000256" key="16">
    <source>
        <dbReference type="ARBA" id="ARBA00023239"/>
    </source>
</evidence>
<dbReference type="InterPro" id="IPR050071">
    <property type="entry name" value="Dehydroquinate_synthase"/>
</dbReference>
<evidence type="ECO:0000256" key="7">
    <source>
        <dbReference type="ARBA" id="ARBA00013031"/>
    </source>
</evidence>
<evidence type="ECO:0000256" key="14">
    <source>
        <dbReference type="ARBA" id="ARBA00023027"/>
    </source>
</evidence>
<evidence type="ECO:0000256" key="2">
    <source>
        <dbReference type="ARBA" id="ARBA00001911"/>
    </source>
</evidence>
<dbReference type="PIRSF" id="PIRSF001455">
    <property type="entry name" value="DHQ_synth"/>
    <property type="match status" value="1"/>
</dbReference>
<keyword evidence="16 18" id="KW-0456">Lyase</keyword>
<comment type="similarity">
    <text evidence="6 18">Belongs to the sugar phosphate cyclases superfamily. Dehydroquinate synthase family.</text>
</comment>
<evidence type="ECO:0000256" key="18">
    <source>
        <dbReference type="HAMAP-Rule" id="MF_00110"/>
    </source>
</evidence>
<dbReference type="Pfam" id="PF01761">
    <property type="entry name" value="DHQ_synthase"/>
    <property type="match status" value="1"/>
</dbReference>
<name>A0A4R2RZJ7_9BACL</name>
<dbReference type="GO" id="GO:0008652">
    <property type="term" value="P:amino acid biosynthetic process"/>
    <property type="evidence" value="ECO:0007669"/>
    <property type="project" value="UniProtKB-KW"/>
</dbReference>
<dbReference type="EC" id="4.2.3.4" evidence="7 18"/>
<accession>A0A4R2RZJ7</accession>
<comment type="catalytic activity">
    <reaction evidence="1 18">
        <text>7-phospho-2-dehydro-3-deoxy-D-arabino-heptonate = 3-dehydroquinate + phosphate</text>
        <dbReference type="Rhea" id="RHEA:21968"/>
        <dbReference type="ChEBI" id="CHEBI:32364"/>
        <dbReference type="ChEBI" id="CHEBI:43474"/>
        <dbReference type="ChEBI" id="CHEBI:58394"/>
        <dbReference type="EC" id="4.2.3.4"/>
    </reaction>
</comment>
<keyword evidence="22" id="KW-1185">Reference proteome</keyword>
<feature type="binding site" evidence="18">
    <location>
        <position position="186"/>
    </location>
    <ligand>
        <name>Zn(2+)</name>
        <dbReference type="ChEBI" id="CHEBI:29105"/>
    </ligand>
</feature>
<sequence>MRKLEVSLPEQSYSILIGSGLLAKLPNLLEMQGVQKQDRLFLITDDQVAIHYLEPVRRSLSESGFSIDFAIVPHGEQSKCVATYESLIGKLIEAGCNRKSVILALGGGVIGDLAGFVAATYMRGIRFFQLPTTLLAHDSSVGGKVAINHILGKNIMGAFYQPKGVIYDVDTLQTLSTRELQSGFAEVIKHGLIWDHSFVDWLFQNKEELLSRNSLYLTEAIERACAVKVAVVSQDETEQGIRAILNYGHTIGHAIEGTTSYSAYTHGEAISIGMVGSAWMSEKIHSSSQGLTKMTEELLTHFGLPVKLRTPLSEDKLMDYLRRDKKHTSTGFIFILSPIYGQVRINEHVPEGLIRQALHRIGAC</sequence>
<reference evidence="21 22" key="1">
    <citation type="submission" date="2019-03" db="EMBL/GenBank/DDBJ databases">
        <title>Genomic Encyclopedia of Type Strains, Phase IV (KMG-IV): sequencing the most valuable type-strain genomes for metagenomic binning, comparative biology and taxonomic classification.</title>
        <authorList>
            <person name="Goeker M."/>
        </authorList>
    </citation>
    <scope>NUCLEOTIDE SEQUENCE [LARGE SCALE GENOMIC DNA]</scope>
    <source>
        <strain evidence="21 22">DSM 46831</strain>
    </source>
</reference>
<evidence type="ECO:0000256" key="6">
    <source>
        <dbReference type="ARBA" id="ARBA00005412"/>
    </source>
</evidence>
<keyword evidence="10 18" id="KW-0028">Amino-acid biosynthesis</keyword>
<dbReference type="InterPro" id="IPR030960">
    <property type="entry name" value="DHQS/DOIS_N"/>
</dbReference>
<keyword evidence="13 18" id="KW-0862">Zinc</keyword>
<dbReference type="Gene3D" id="1.20.1090.10">
    <property type="entry name" value="Dehydroquinate synthase-like - alpha domain"/>
    <property type="match status" value="1"/>
</dbReference>
<comment type="cofactor">
    <cofactor evidence="3">
        <name>Zn(2+)</name>
        <dbReference type="ChEBI" id="CHEBI:29105"/>
    </cofactor>
</comment>
<gene>
    <name evidence="18" type="primary">aroB</name>
    <name evidence="21" type="ORF">EDD57_1135</name>
</gene>
<dbReference type="UniPathway" id="UPA00053">
    <property type="reaction ID" value="UER00085"/>
</dbReference>
<evidence type="ECO:0000256" key="13">
    <source>
        <dbReference type="ARBA" id="ARBA00022833"/>
    </source>
</evidence>
<keyword evidence="15 18" id="KW-0057">Aromatic amino acid biosynthesis</keyword>
<feature type="binding site" evidence="18">
    <location>
        <position position="144"/>
    </location>
    <ligand>
        <name>NAD(+)</name>
        <dbReference type="ChEBI" id="CHEBI:57540"/>
    </ligand>
</feature>
<comment type="caution">
    <text evidence="18">Lacks conserved residue(s) required for the propagation of feature annotation.</text>
</comment>
<evidence type="ECO:0000256" key="5">
    <source>
        <dbReference type="ARBA" id="ARBA00004661"/>
    </source>
</evidence>
<keyword evidence="17 18" id="KW-0170">Cobalt</keyword>
<evidence type="ECO:0000259" key="20">
    <source>
        <dbReference type="Pfam" id="PF24621"/>
    </source>
</evidence>
<evidence type="ECO:0000256" key="1">
    <source>
        <dbReference type="ARBA" id="ARBA00001393"/>
    </source>
</evidence>
<dbReference type="InterPro" id="IPR030963">
    <property type="entry name" value="DHQ_synth_fam"/>
</dbReference>
<evidence type="ECO:0000256" key="10">
    <source>
        <dbReference type="ARBA" id="ARBA00022605"/>
    </source>
</evidence>
<dbReference type="PANTHER" id="PTHR43622">
    <property type="entry name" value="3-DEHYDROQUINATE SYNTHASE"/>
    <property type="match status" value="1"/>
</dbReference>
<keyword evidence="14 18" id="KW-0520">NAD</keyword>
<comment type="subcellular location">
    <subcellularLocation>
        <location evidence="4 18">Cytoplasm</location>
    </subcellularLocation>
</comment>
<evidence type="ECO:0000259" key="19">
    <source>
        <dbReference type="Pfam" id="PF01761"/>
    </source>
</evidence>
<organism evidence="21 22">
    <name type="scientific">Baia soyae</name>
    <dbReference type="NCBI Taxonomy" id="1544746"/>
    <lineage>
        <taxon>Bacteria</taxon>
        <taxon>Bacillati</taxon>
        <taxon>Bacillota</taxon>
        <taxon>Bacilli</taxon>
        <taxon>Bacillales</taxon>
        <taxon>Thermoactinomycetaceae</taxon>
        <taxon>Baia</taxon>
    </lineage>
</organism>
<comment type="function">
    <text evidence="18">Catalyzes the conversion of 3-deoxy-D-arabino-heptulosonate 7-phosphate (DAHP) to dehydroquinate (DHQ).</text>
</comment>
<dbReference type="GO" id="GO:0009423">
    <property type="term" value="P:chorismate biosynthetic process"/>
    <property type="evidence" value="ECO:0007669"/>
    <property type="project" value="UniProtKB-UniRule"/>
</dbReference>
<dbReference type="Proteomes" id="UP000294746">
    <property type="component" value="Unassembled WGS sequence"/>
</dbReference>
<feature type="binding site" evidence="18">
    <location>
        <begin position="108"/>
        <end position="112"/>
    </location>
    <ligand>
        <name>NAD(+)</name>
        <dbReference type="ChEBI" id="CHEBI:57540"/>
    </ligand>
</feature>
<dbReference type="GO" id="GO:0003856">
    <property type="term" value="F:3-dehydroquinate synthase activity"/>
    <property type="evidence" value="ECO:0007669"/>
    <property type="project" value="UniProtKB-UniRule"/>
</dbReference>
<dbReference type="FunFam" id="3.40.50.1970:FF:000007">
    <property type="entry name" value="Pentafunctional AROM polypeptide"/>
    <property type="match status" value="1"/>
</dbReference>
<dbReference type="GO" id="GO:0009073">
    <property type="term" value="P:aromatic amino acid family biosynthetic process"/>
    <property type="evidence" value="ECO:0007669"/>
    <property type="project" value="UniProtKB-KW"/>
</dbReference>
<dbReference type="GO" id="GO:0005737">
    <property type="term" value="C:cytoplasm"/>
    <property type="evidence" value="ECO:0007669"/>
    <property type="project" value="UniProtKB-SubCell"/>
</dbReference>
<feature type="binding site" evidence="18">
    <location>
        <position position="153"/>
    </location>
    <ligand>
        <name>NAD(+)</name>
        <dbReference type="ChEBI" id="CHEBI:57540"/>
    </ligand>
</feature>
<dbReference type="GO" id="GO:0046872">
    <property type="term" value="F:metal ion binding"/>
    <property type="evidence" value="ECO:0007669"/>
    <property type="project" value="UniProtKB-KW"/>
</dbReference>
<feature type="binding site" evidence="18">
    <location>
        <begin position="171"/>
        <end position="174"/>
    </location>
    <ligand>
        <name>NAD(+)</name>
        <dbReference type="ChEBI" id="CHEBI:57540"/>
    </ligand>
</feature>
<evidence type="ECO:0000256" key="3">
    <source>
        <dbReference type="ARBA" id="ARBA00001947"/>
    </source>
</evidence>
<comment type="caution">
    <text evidence="21">The sequence shown here is derived from an EMBL/GenBank/DDBJ whole genome shotgun (WGS) entry which is preliminary data.</text>
</comment>
<comment type="pathway">
    <text evidence="5 18">Metabolic intermediate biosynthesis; chorismate biosynthesis; chorismate from D-erythrose 4-phosphate and phosphoenolpyruvate: step 2/7.</text>
</comment>
<feature type="domain" description="3-dehydroquinate synthase C-terminal" evidence="20">
    <location>
        <begin position="183"/>
        <end position="326"/>
    </location>
</feature>
<protein>
    <recommendedName>
        <fullName evidence="8 18">3-dehydroquinate synthase</fullName>
        <shortName evidence="18">DHQS</shortName>
        <ecNumber evidence="7 18">4.2.3.4</ecNumber>
    </recommendedName>
</protein>
<dbReference type="OrthoDB" id="9806583at2"/>
<evidence type="ECO:0000256" key="9">
    <source>
        <dbReference type="ARBA" id="ARBA00022490"/>
    </source>
</evidence>
<evidence type="ECO:0000256" key="4">
    <source>
        <dbReference type="ARBA" id="ARBA00004496"/>
    </source>
</evidence>
<dbReference type="AlphaFoldDB" id="A0A4R2RZJ7"/>
<dbReference type="InterPro" id="IPR056179">
    <property type="entry name" value="DHQS_C"/>
</dbReference>
<evidence type="ECO:0000256" key="8">
    <source>
        <dbReference type="ARBA" id="ARBA00017684"/>
    </source>
</evidence>
<evidence type="ECO:0000256" key="15">
    <source>
        <dbReference type="ARBA" id="ARBA00023141"/>
    </source>
</evidence>
<proteinExistence type="inferred from homology"/>
<keyword evidence="12 18" id="KW-0547">Nucleotide-binding</keyword>
<keyword evidence="11 18" id="KW-0479">Metal-binding</keyword>
<dbReference type="Pfam" id="PF24621">
    <property type="entry name" value="DHQS_C"/>
    <property type="match status" value="1"/>
</dbReference>
<evidence type="ECO:0000256" key="12">
    <source>
        <dbReference type="ARBA" id="ARBA00022741"/>
    </source>
</evidence>
<dbReference type="CDD" id="cd08195">
    <property type="entry name" value="DHQS"/>
    <property type="match status" value="1"/>
</dbReference>
<dbReference type="GO" id="GO:0000166">
    <property type="term" value="F:nucleotide binding"/>
    <property type="evidence" value="ECO:0007669"/>
    <property type="project" value="UniProtKB-KW"/>
</dbReference>
<dbReference type="PANTHER" id="PTHR43622:SF7">
    <property type="entry name" value="3-DEHYDROQUINATE SYNTHASE, CHLOROPLASTIC"/>
    <property type="match status" value="1"/>
</dbReference>
<dbReference type="InterPro" id="IPR016037">
    <property type="entry name" value="DHQ_synth_AroB"/>
</dbReference>
<evidence type="ECO:0000256" key="11">
    <source>
        <dbReference type="ARBA" id="ARBA00022723"/>
    </source>
</evidence>
<feature type="binding site" evidence="18">
    <location>
        <position position="266"/>
    </location>
    <ligand>
        <name>Zn(2+)</name>
        <dbReference type="ChEBI" id="CHEBI:29105"/>
    </ligand>
</feature>
<feature type="binding site" evidence="18">
    <location>
        <position position="249"/>
    </location>
    <ligand>
        <name>Zn(2+)</name>
        <dbReference type="ChEBI" id="CHEBI:29105"/>
    </ligand>
</feature>
<dbReference type="RefSeq" id="WP_131848531.1">
    <property type="nucleotide sequence ID" value="NZ_SLXV01000013.1"/>
</dbReference>
<dbReference type="HAMAP" id="MF_00110">
    <property type="entry name" value="DHQ_synthase"/>
    <property type="match status" value="1"/>
</dbReference>
<comment type="cofactor">
    <cofactor evidence="2 18">
        <name>NAD(+)</name>
        <dbReference type="ChEBI" id="CHEBI:57540"/>
    </cofactor>
</comment>
<feature type="domain" description="3-dehydroquinate synthase N-terminal" evidence="19">
    <location>
        <begin position="71"/>
        <end position="181"/>
    </location>
</feature>
<evidence type="ECO:0000313" key="22">
    <source>
        <dbReference type="Proteomes" id="UP000294746"/>
    </source>
</evidence>
<dbReference type="Gene3D" id="3.40.50.1970">
    <property type="match status" value="1"/>
</dbReference>